<proteinExistence type="predicted"/>
<dbReference type="RefSeq" id="YP_009124909.1">
    <property type="nucleotide sequence ID" value="NC_026590.1"/>
</dbReference>
<evidence type="ECO:0000313" key="2">
    <source>
        <dbReference type="Proteomes" id="UP000027491"/>
    </source>
</evidence>
<accession>A0A068F4T5</accession>
<dbReference type="OrthoDB" id="14742at10239"/>
<dbReference type="GeneID" id="23679676"/>
<sequence length="257" mass="29344">MAEYVSLPACGLRRVRRGVGRLFRRGLVTTYLFPIRPGDNNEELRFSLRSLEANMPEGDVWTVGYKPKWLRGVTHIKGNLWDSSASNVFNNIRVACEHRRIPSHVIVMNDDFFAVDPIGTVPLYYRSTLTEHLALPRLVRERNQWWAQSLRTTRLILQGHGIADPLSYELHMPFPVNTGKMAEVLNMVSAVTPENPPQWRSLYGNLCGIGGEPNPRDAKCYAAGELRRPFHSTDDRSFKYFADALRTLFPTPSRFEA</sequence>
<reference evidence="1 2" key="1">
    <citation type="submission" date="2014-03" db="EMBL/GenBank/DDBJ databases">
        <authorList>
            <person name="Yoder B.A."/>
            <person name="Colicchio M.A."/>
            <person name="Schafer C.E."/>
            <person name="Abrahim M.R."/>
            <person name="Adkins N.L."/>
            <person name="Burke K.A."/>
            <person name="Churilla B.M."/>
            <person name="Cohen K.L."/>
            <person name="Fasoranti T.O."/>
            <person name="Genkil J.S."/>
            <person name="Kramer Z.J."/>
            <person name="Prout A.K."/>
            <person name="Schwarz A.G."/>
            <person name="Tish M."/>
            <person name="Vispute N."/>
            <person name="Wilkes K.E."/>
            <person name="Williams C.R."/>
            <person name="Xiao X."/>
            <person name="Yu V.J."/>
            <person name="Lapin J.S."/>
            <person name="Ott C.T."/>
            <person name="Walburn T.D."/>
            <person name="Bradley K.W."/>
            <person name="Clarke D.Q."/>
            <person name="Lewis M.F."/>
            <person name="Barker L.P."/>
            <person name="Bailey C."/>
            <person name="Asai D.J."/>
            <person name="Bowman C.A."/>
            <person name="Russell D.A."/>
            <person name="Pope W.H."/>
            <person name="Jacobs-Sera D."/>
            <person name="Hendrix R.W."/>
            <person name="Hatfull G.F."/>
        </authorList>
    </citation>
    <scope>NUCLEOTIDE SEQUENCE [LARGE SCALE GENOMIC DNA]</scope>
</reference>
<protein>
    <submittedName>
        <fullName evidence="1">Uncharacterized protein</fullName>
    </submittedName>
</protein>
<keyword evidence="2" id="KW-1185">Reference proteome</keyword>
<evidence type="ECO:0000313" key="1">
    <source>
        <dbReference type="EMBL" id="AID58986.1"/>
    </source>
</evidence>
<dbReference type="EMBL" id="KJ567043">
    <property type="protein sequence ID" value="AID58986.1"/>
    <property type="molecule type" value="Genomic_DNA"/>
</dbReference>
<name>A0A068F4T5_9CAUD</name>
<dbReference type="Proteomes" id="UP000027491">
    <property type="component" value="Segment"/>
</dbReference>
<gene>
    <name evidence="1" type="primary">170</name>
    <name evidence="1" type="ORF">PBI_GAIA_170</name>
</gene>
<organism evidence="1 2">
    <name type="scientific">Mycobacterium phage Gaia</name>
    <dbReference type="NCBI Taxonomy" id="1486472"/>
    <lineage>
        <taxon>Viruses</taxon>
        <taxon>Duplodnaviria</taxon>
        <taxon>Heunggongvirae</taxon>
        <taxon>Uroviricota</taxon>
        <taxon>Caudoviricetes</taxon>
        <taxon>Gaiavirus</taxon>
        <taxon>Gaiavirus gaia</taxon>
    </lineage>
</organism>
<dbReference type="KEGG" id="vg:23679676"/>